<dbReference type="Proteomes" id="UP001219518">
    <property type="component" value="Unassembled WGS sequence"/>
</dbReference>
<evidence type="ECO:0000313" key="2">
    <source>
        <dbReference type="EMBL" id="KAK3918399.1"/>
    </source>
</evidence>
<name>A0AAE1HC33_9NEOP</name>
<feature type="compositionally biased region" description="Basic and acidic residues" evidence="1">
    <location>
        <begin position="90"/>
        <end position="99"/>
    </location>
</feature>
<feature type="region of interest" description="Disordered" evidence="1">
    <location>
        <begin position="37"/>
        <end position="167"/>
    </location>
</feature>
<evidence type="ECO:0000313" key="3">
    <source>
        <dbReference type="Proteomes" id="UP001219518"/>
    </source>
</evidence>
<gene>
    <name evidence="2" type="ORF">KUF71_000971</name>
</gene>
<protein>
    <submittedName>
        <fullName evidence="2">Sodium/hydrogen exchanger 2</fullName>
    </submittedName>
</protein>
<proteinExistence type="predicted"/>
<reference evidence="2" key="1">
    <citation type="submission" date="2021-07" db="EMBL/GenBank/DDBJ databases">
        <authorList>
            <person name="Catto M.A."/>
            <person name="Jacobson A."/>
            <person name="Kennedy G."/>
            <person name="Labadie P."/>
            <person name="Hunt B.G."/>
            <person name="Srinivasan R."/>
        </authorList>
    </citation>
    <scope>NUCLEOTIDE SEQUENCE</scope>
    <source>
        <strain evidence="2">PL_HMW_Pooled</strain>
        <tissue evidence="2">Head</tissue>
    </source>
</reference>
<organism evidence="2 3">
    <name type="scientific">Frankliniella fusca</name>
    <dbReference type="NCBI Taxonomy" id="407009"/>
    <lineage>
        <taxon>Eukaryota</taxon>
        <taxon>Metazoa</taxon>
        <taxon>Ecdysozoa</taxon>
        <taxon>Arthropoda</taxon>
        <taxon>Hexapoda</taxon>
        <taxon>Insecta</taxon>
        <taxon>Pterygota</taxon>
        <taxon>Neoptera</taxon>
        <taxon>Paraneoptera</taxon>
        <taxon>Thysanoptera</taxon>
        <taxon>Terebrantia</taxon>
        <taxon>Thripoidea</taxon>
        <taxon>Thripidae</taxon>
        <taxon>Frankliniella</taxon>
    </lineage>
</organism>
<dbReference type="AlphaFoldDB" id="A0AAE1HC33"/>
<sequence length="167" mass="17358">EEGLSSGEDGAAAAAAFIEALTGETVEAVDALIELHDGVPAPSHPCRCRRQPRPTTTPSTGAPRPLSPWSSVGWRAPRRRRSSPQQLRGDPGRQLRRDTVQPCPSTSPSPRKLAGGLGRGDGTGAGVPSSRPPQRLWPSPAPSSPCARRPAPETPSQGEKGASSLAP</sequence>
<dbReference type="EMBL" id="JAHWGI010000935">
    <property type="protein sequence ID" value="KAK3918399.1"/>
    <property type="molecule type" value="Genomic_DNA"/>
</dbReference>
<accession>A0AAE1HC33</accession>
<comment type="caution">
    <text evidence="2">The sequence shown here is derived from an EMBL/GenBank/DDBJ whole genome shotgun (WGS) entry which is preliminary data.</text>
</comment>
<evidence type="ECO:0000256" key="1">
    <source>
        <dbReference type="SAM" id="MobiDB-lite"/>
    </source>
</evidence>
<feature type="non-terminal residue" evidence="2">
    <location>
        <position position="1"/>
    </location>
</feature>
<feature type="compositionally biased region" description="Gly residues" evidence="1">
    <location>
        <begin position="115"/>
        <end position="125"/>
    </location>
</feature>
<reference evidence="2" key="2">
    <citation type="journal article" date="2023" name="BMC Genomics">
        <title>Pest status, molecular evolution, and epigenetic factors derived from the genome assembly of Frankliniella fusca, a thysanopteran phytovirus vector.</title>
        <authorList>
            <person name="Catto M.A."/>
            <person name="Labadie P.E."/>
            <person name="Jacobson A.L."/>
            <person name="Kennedy G.G."/>
            <person name="Srinivasan R."/>
            <person name="Hunt B.G."/>
        </authorList>
    </citation>
    <scope>NUCLEOTIDE SEQUENCE</scope>
    <source>
        <strain evidence="2">PL_HMW_Pooled</strain>
    </source>
</reference>
<keyword evidence="3" id="KW-1185">Reference proteome</keyword>